<protein>
    <submittedName>
        <fullName evidence="2">Uncharacterized protein</fullName>
    </submittedName>
</protein>
<feature type="compositionally biased region" description="Polar residues" evidence="1">
    <location>
        <begin position="80"/>
        <end position="106"/>
    </location>
</feature>
<dbReference type="AlphaFoldDB" id="A0A8T2WGU1"/>
<evidence type="ECO:0000313" key="2">
    <source>
        <dbReference type="EMBL" id="KAH8479804.1"/>
    </source>
</evidence>
<dbReference type="EMBL" id="JACEGQ020000033">
    <property type="protein sequence ID" value="KAH8479804.1"/>
    <property type="molecule type" value="Genomic_DNA"/>
</dbReference>
<dbReference type="Proteomes" id="UP000807159">
    <property type="component" value="Unassembled WGS sequence"/>
</dbReference>
<accession>A0A8T2WGU1</accession>
<sequence>MENECTDITSYLKQLQPNTSKNLQHYVSPSQRDIDTPTAQEPVHAGARMTLANNKCPGDSQNQIEYPKTEADTAQPCKGKTSQTCRATRQASDNPQSQQWRLANQAKTERTTKEGQLLQPSRTEEPAKIQQHINAKQRIHADTAHP</sequence>
<reference evidence="2" key="1">
    <citation type="journal article" date="2021" name="J. Hered.">
        <title>Genome Assembly of Salicaceae Populus deltoides (Eastern Cottonwood) I-69 Based on Nanopore Sequencing and Hi-C Technologies.</title>
        <authorList>
            <person name="Bai S."/>
            <person name="Wu H."/>
            <person name="Zhang J."/>
            <person name="Pan Z."/>
            <person name="Zhao W."/>
            <person name="Li Z."/>
            <person name="Tong C."/>
        </authorList>
    </citation>
    <scope>NUCLEOTIDE SEQUENCE</scope>
    <source>
        <tissue evidence="2">Leaf</tissue>
    </source>
</reference>
<comment type="caution">
    <text evidence="2">The sequence shown here is derived from an EMBL/GenBank/DDBJ whole genome shotgun (WGS) entry which is preliminary data.</text>
</comment>
<proteinExistence type="predicted"/>
<keyword evidence="3" id="KW-1185">Reference proteome</keyword>
<evidence type="ECO:0000256" key="1">
    <source>
        <dbReference type="SAM" id="MobiDB-lite"/>
    </source>
</evidence>
<feature type="region of interest" description="Disordered" evidence="1">
    <location>
        <begin position="51"/>
        <end position="146"/>
    </location>
</feature>
<organism evidence="2 3">
    <name type="scientific">Populus deltoides</name>
    <name type="common">Eastern poplar</name>
    <name type="synonym">Eastern cottonwood</name>
    <dbReference type="NCBI Taxonomy" id="3696"/>
    <lineage>
        <taxon>Eukaryota</taxon>
        <taxon>Viridiplantae</taxon>
        <taxon>Streptophyta</taxon>
        <taxon>Embryophyta</taxon>
        <taxon>Tracheophyta</taxon>
        <taxon>Spermatophyta</taxon>
        <taxon>Magnoliopsida</taxon>
        <taxon>eudicotyledons</taxon>
        <taxon>Gunneridae</taxon>
        <taxon>Pentapetalae</taxon>
        <taxon>rosids</taxon>
        <taxon>fabids</taxon>
        <taxon>Malpighiales</taxon>
        <taxon>Salicaceae</taxon>
        <taxon>Saliceae</taxon>
        <taxon>Populus</taxon>
    </lineage>
</organism>
<feature type="region of interest" description="Disordered" evidence="1">
    <location>
        <begin position="1"/>
        <end position="37"/>
    </location>
</feature>
<name>A0A8T2WGU1_POPDE</name>
<gene>
    <name evidence="2" type="ORF">H0E87_031703</name>
</gene>
<evidence type="ECO:0000313" key="3">
    <source>
        <dbReference type="Proteomes" id="UP000807159"/>
    </source>
</evidence>
<feature type="compositionally biased region" description="Polar residues" evidence="1">
    <location>
        <begin position="1"/>
        <end position="31"/>
    </location>
</feature>